<dbReference type="InterPro" id="IPR036457">
    <property type="entry name" value="PPM-type-like_dom_sf"/>
</dbReference>
<keyword evidence="4" id="KW-1185">Reference proteome</keyword>
<evidence type="ECO:0000313" key="4">
    <source>
        <dbReference type="Proteomes" id="UP001470230"/>
    </source>
</evidence>
<evidence type="ECO:0000256" key="2">
    <source>
        <dbReference type="ARBA" id="ARBA00022737"/>
    </source>
</evidence>
<keyword evidence="2" id="KW-0677">Repeat</keyword>
<dbReference type="SUPFAM" id="SSF81606">
    <property type="entry name" value="PP2C-like"/>
    <property type="match status" value="1"/>
</dbReference>
<accession>A0ABR2KQ98</accession>
<evidence type="ECO:0000313" key="3">
    <source>
        <dbReference type="EMBL" id="KAK8893279.1"/>
    </source>
</evidence>
<dbReference type="InterPro" id="IPR001611">
    <property type="entry name" value="Leu-rich_rpt"/>
</dbReference>
<dbReference type="InterPro" id="IPR032675">
    <property type="entry name" value="LRR_dom_sf"/>
</dbReference>
<dbReference type="InterPro" id="IPR003591">
    <property type="entry name" value="Leu-rich_rpt_typical-subtyp"/>
</dbReference>
<comment type="caution">
    <text evidence="3">The sequence shown here is derived from an EMBL/GenBank/DDBJ whole genome shotgun (WGS) entry which is preliminary data.</text>
</comment>
<reference evidence="3 4" key="1">
    <citation type="submission" date="2024-04" db="EMBL/GenBank/DDBJ databases">
        <title>Tritrichomonas musculus Genome.</title>
        <authorList>
            <person name="Alves-Ferreira E."/>
            <person name="Grigg M."/>
            <person name="Lorenzi H."/>
            <person name="Galac M."/>
        </authorList>
    </citation>
    <scope>NUCLEOTIDE SEQUENCE [LARGE SCALE GENOMIC DNA]</scope>
    <source>
        <strain evidence="3 4">EAF2021</strain>
    </source>
</reference>
<dbReference type="Gene3D" id="3.80.10.10">
    <property type="entry name" value="Ribonuclease Inhibitor"/>
    <property type="match status" value="4"/>
</dbReference>
<dbReference type="PANTHER" id="PTHR48051:SF1">
    <property type="entry name" value="RAS SUPPRESSOR PROTEIN 1"/>
    <property type="match status" value="1"/>
</dbReference>
<dbReference type="PANTHER" id="PTHR48051">
    <property type="match status" value="1"/>
</dbReference>
<dbReference type="PROSITE" id="PS51450">
    <property type="entry name" value="LRR"/>
    <property type="match status" value="5"/>
</dbReference>
<sequence>MGQEESLNESRIELNSSNFIFQDQNLTMIPIQLNSSNSDQIVDLNLTGNRIEALPFNLPNLRSLILTGNKLSFINNAMVNAICTYPKIEIIDLSQNDLTEIPSNILKIKSLKRVNTFGNRLSNVDCYDSHIVTLDFGQNWFEEPPKCSPYTQYLSLDMNFLKAINMSIPNLIRGSFRINQIASISLSNSFLQLQILDLSYNKLSELPDLSKFSPTLKLFDASCNKLTKFPKFPQTIMEIDLHMNQIDSLPDEFSFYPKLGSVNLSSNLLTYIPEIPQSCITLILYKNQISSFHNSTGINLRYLSIFKNNLKEIPSLRKNKIRELNLFSNCINNINISCITDKITKLNLVNNMIEKLPDELFDPQKLPNLLHLNVARNKIRELPSSFKNSMIISFNISCNPILELPSEFPSTIEQICVAHCNLSYLPEYLSKCEELVELDASGNDLSTIPYMENLMQLHLSMNKIVFFPKLSQKLVSLDLSMNFINNIPDDLKFDKLLYVDFSYNKLIDFPLSFTAPKLYSLKISHNPIISNVHLDLSKFPCLNLIDLSESKISIKKVEETHCSNTFVCENSDGSLMPSTNIRFIHCDSWCAVARKRGLRESVEDAFIIRTSFQKNLNLFGIWDARSGGKTAAIGALELEKYVNNHPFEFKEAFFSKYCNIMSKILNERSFIDGSAMGLCACSDKEMLYTNCGNMLIMIFGEIQTGNEKEIIHEDKINSQIDVSNSITVDIIENTSIIPNELHCEMVESTSSNPFSASLGLEIATHFVCGIKEFKPTDKWVVIASPGITNFLSPKEIGQISKTTDTSFELAYKLVTIARASDSTESLSVIIYNIKEANSA</sequence>
<dbReference type="Pfam" id="PF00560">
    <property type="entry name" value="LRR_1"/>
    <property type="match status" value="1"/>
</dbReference>
<dbReference type="SMART" id="SM00364">
    <property type="entry name" value="LRR_BAC"/>
    <property type="match status" value="10"/>
</dbReference>
<dbReference type="SUPFAM" id="SSF52058">
    <property type="entry name" value="L domain-like"/>
    <property type="match status" value="2"/>
</dbReference>
<organism evidence="3 4">
    <name type="scientific">Tritrichomonas musculus</name>
    <dbReference type="NCBI Taxonomy" id="1915356"/>
    <lineage>
        <taxon>Eukaryota</taxon>
        <taxon>Metamonada</taxon>
        <taxon>Parabasalia</taxon>
        <taxon>Tritrichomonadida</taxon>
        <taxon>Tritrichomonadidae</taxon>
        <taxon>Tritrichomonas</taxon>
    </lineage>
</organism>
<dbReference type="Gene3D" id="3.60.40.10">
    <property type="entry name" value="PPM-type phosphatase domain"/>
    <property type="match status" value="1"/>
</dbReference>
<protein>
    <submittedName>
        <fullName evidence="3">E3 ubiquitin-protein ligase lrsam1</fullName>
    </submittedName>
</protein>
<dbReference type="EMBL" id="JAPFFF010000003">
    <property type="protein sequence ID" value="KAK8893279.1"/>
    <property type="molecule type" value="Genomic_DNA"/>
</dbReference>
<evidence type="ECO:0000256" key="1">
    <source>
        <dbReference type="ARBA" id="ARBA00022614"/>
    </source>
</evidence>
<gene>
    <name evidence="3" type="ORF">M9Y10_021696</name>
</gene>
<dbReference type="Proteomes" id="UP001470230">
    <property type="component" value="Unassembled WGS sequence"/>
</dbReference>
<dbReference type="InterPro" id="IPR050216">
    <property type="entry name" value="LRR_domain-containing"/>
</dbReference>
<name>A0ABR2KQ98_9EUKA</name>
<proteinExistence type="predicted"/>
<dbReference type="SMART" id="SM00369">
    <property type="entry name" value="LRR_TYP"/>
    <property type="match status" value="7"/>
</dbReference>
<keyword evidence="1" id="KW-0433">Leucine-rich repeat</keyword>